<accession>A0A6V7UHG3</accession>
<dbReference type="Proteomes" id="UP000580250">
    <property type="component" value="Unassembled WGS sequence"/>
</dbReference>
<gene>
    <name evidence="2" type="ORF">MENT_LOCUS13032</name>
</gene>
<keyword evidence="1" id="KW-0812">Transmembrane</keyword>
<keyword evidence="1" id="KW-1133">Transmembrane helix</keyword>
<evidence type="ECO:0000313" key="2">
    <source>
        <dbReference type="EMBL" id="CAD2158187.1"/>
    </source>
</evidence>
<name>A0A6V7UHG3_MELEN</name>
<evidence type="ECO:0000313" key="3">
    <source>
        <dbReference type="Proteomes" id="UP000580250"/>
    </source>
</evidence>
<proteinExistence type="predicted"/>
<dbReference type="EMBL" id="CAJEWN010000069">
    <property type="protein sequence ID" value="CAD2158187.1"/>
    <property type="molecule type" value="Genomic_DNA"/>
</dbReference>
<comment type="caution">
    <text evidence="2">The sequence shown here is derived from an EMBL/GenBank/DDBJ whole genome shotgun (WGS) entry which is preliminary data.</text>
</comment>
<dbReference type="AlphaFoldDB" id="A0A6V7UHG3"/>
<protein>
    <submittedName>
        <fullName evidence="2">Uncharacterized protein</fullName>
    </submittedName>
</protein>
<reference evidence="2 3" key="1">
    <citation type="submission" date="2020-08" db="EMBL/GenBank/DDBJ databases">
        <authorList>
            <person name="Koutsovoulos G."/>
            <person name="Danchin GJ E."/>
        </authorList>
    </citation>
    <scope>NUCLEOTIDE SEQUENCE [LARGE SCALE GENOMIC DNA]</scope>
</reference>
<feature type="transmembrane region" description="Helical" evidence="1">
    <location>
        <begin position="84"/>
        <end position="104"/>
    </location>
</feature>
<keyword evidence="1" id="KW-0472">Membrane</keyword>
<evidence type="ECO:0000256" key="1">
    <source>
        <dbReference type="SAM" id="Phobius"/>
    </source>
</evidence>
<sequence>MLGQFLIKRIYATTKIRVSYRFMSWKRGVPIFTEKQKKITKLITTPGNVQVIYKLPDALQKFENNLSLKLDSLRASFEGKLLRIQIWLGINTVIYLILTIKLYIDVLTHEQQSDKKRNR</sequence>
<organism evidence="2 3">
    <name type="scientific">Meloidogyne enterolobii</name>
    <name type="common">Root-knot nematode worm</name>
    <name type="synonym">Meloidogyne mayaguensis</name>
    <dbReference type="NCBI Taxonomy" id="390850"/>
    <lineage>
        <taxon>Eukaryota</taxon>
        <taxon>Metazoa</taxon>
        <taxon>Ecdysozoa</taxon>
        <taxon>Nematoda</taxon>
        <taxon>Chromadorea</taxon>
        <taxon>Rhabditida</taxon>
        <taxon>Tylenchina</taxon>
        <taxon>Tylenchomorpha</taxon>
        <taxon>Tylenchoidea</taxon>
        <taxon>Meloidogynidae</taxon>
        <taxon>Meloidogyninae</taxon>
        <taxon>Meloidogyne</taxon>
    </lineage>
</organism>